<feature type="domain" description="Histidine kinase" evidence="11">
    <location>
        <begin position="237"/>
        <end position="421"/>
    </location>
</feature>
<dbReference type="GO" id="GO:0005886">
    <property type="term" value="C:plasma membrane"/>
    <property type="evidence" value="ECO:0007669"/>
    <property type="project" value="UniProtKB-SubCell"/>
</dbReference>
<reference evidence="13 14" key="1">
    <citation type="journal article" date="2013" name="Genome Announc.">
        <title>Whole Genome Sequencing of Thermus oshimai JL-2 and Thermus thermophilus JL-18, Incomplete Denitrifiers from the United States Great Basin.</title>
        <authorList>
            <person name="Murugapiran S.K."/>
            <person name="Huntemann M."/>
            <person name="Wei C.L."/>
            <person name="Han J."/>
            <person name="Detter J.C."/>
            <person name="Han C.S."/>
            <person name="Erkkila T.H."/>
            <person name="Teshima H."/>
            <person name="Chen A."/>
            <person name="Kyrpides N."/>
            <person name="Mavrommatis K."/>
            <person name="Markowitz V."/>
            <person name="Szeto E."/>
            <person name="Ivanova N."/>
            <person name="Pagani I."/>
            <person name="Lam J."/>
            <person name="McDonald A.I."/>
            <person name="Dodsworth J.A."/>
            <person name="Pati A."/>
            <person name="Goodwin L."/>
            <person name="Peters L."/>
            <person name="Pitluck S."/>
            <person name="Woyke T."/>
            <person name="Hedlund B.P."/>
        </authorList>
    </citation>
    <scope>NUCLEOTIDE SEQUENCE</scope>
    <source>
        <strain evidence="13 14">JL-2</strain>
    </source>
</reference>
<dbReference type="RefSeq" id="WP_016328624.1">
    <property type="nucleotide sequence ID" value="NC_019386.1"/>
</dbReference>
<organism evidence="13 14">
    <name type="scientific">Thermus oshimai JL-2</name>
    <dbReference type="NCBI Taxonomy" id="751945"/>
    <lineage>
        <taxon>Bacteria</taxon>
        <taxon>Thermotogati</taxon>
        <taxon>Deinococcota</taxon>
        <taxon>Deinococci</taxon>
        <taxon>Thermales</taxon>
        <taxon>Thermaceae</taxon>
        <taxon>Thermus</taxon>
    </lineage>
</organism>
<dbReference type="SMART" id="SM00388">
    <property type="entry name" value="HisKA"/>
    <property type="match status" value="1"/>
</dbReference>
<dbReference type="InterPro" id="IPR004358">
    <property type="entry name" value="Sig_transdc_His_kin-like_C"/>
</dbReference>
<gene>
    <name evidence="13" type="ORF">Theos_0352</name>
</gene>
<feature type="domain" description="HAMP" evidence="12">
    <location>
        <begin position="171"/>
        <end position="222"/>
    </location>
</feature>
<dbReference type="SMART" id="SM00387">
    <property type="entry name" value="HATPase_c"/>
    <property type="match status" value="1"/>
</dbReference>
<evidence type="ECO:0000256" key="10">
    <source>
        <dbReference type="SAM" id="Phobius"/>
    </source>
</evidence>
<dbReference type="InterPro" id="IPR036097">
    <property type="entry name" value="HisK_dim/P_sf"/>
</dbReference>
<keyword evidence="7" id="KW-0547">Nucleotide-binding</keyword>
<dbReference type="Pfam" id="PF02518">
    <property type="entry name" value="HATPase_c"/>
    <property type="match status" value="1"/>
</dbReference>
<keyword evidence="9" id="KW-0067">ATP-binding</keyword>
<dbReference type="GO" id="GO:0005524">
    <property type="term" value="F:ATP binding"/>
    <property type="evidence" value="ECO:0007669"/>
    <property type="project" value="UniProtKB-KW"/>
</dbReference>
<dbReference type="PANTHER" id="PTHR44936">
    <property type="entry name" value="SENSOR PROTEIN CREC"/>
    <property type="match status" value="1"/>
</dbReference>
<sequence>MATGFRTLRARLLLLLLLSLLLLAFPLALLTAKEAEKAASEDLRRALLARLFLLKEEGPGEEEALLAELLRLAQTFGGGVGFVVGEGVRYTDLSPPPLPEALFQALGEGRPYQGVHAGGVAVALPRGEGGFGLWVPLEGVAGLGRRLLLLWATWGGGVLLLVFLLGVLGLRLALRPLEGLARELARRSPQDLSPLPPPGIEELRPVVEALNRLFREVDRLLKELSEKEALSRRFAQHASHELRTPLAALKGHLEILRRHPGESRALEGALRALERMEGVLGGLLRLVRLEATPPRRVPLDLRAFLEGFGLEVEGEGRAFADPDLLALAVENVLENARRHGALPVRAFLEEDEGGVWIRLLDSGPGFPEPLLPQAFQPFAHGGRGTGLGLALVAAVARAHGGRAVAENRGGALVGLHLPLGSLKEAPGAPFGEVG</sequence>
<accession>K7RFU5</accession>
<dbReference type="SUPFAM" id="SSF55874">
    <property type="entry name" value="ATPase domain of HSP90 chaperone/DNA topoisomerase II/histidine kinase"/>
    <property type="match status" value="1"/>
</dbReference>
<dbReference type="EC" id="2.7.13.3" evidence="3"/>
<proteinExistence type="predicted"/>
<keyword evidence="10" id="KW-1133">Transmembrane helix</keyword>
<dbReference type="Gene3D" id="3.30.565.10">
    <property type="entry name" value="Histidine kinase-like ATPase, C-terminal domain"/>
    <property type="match status" value="1"/>
</dbReference>
<keyword evidence="5" id="KW-0597">Phosphoprotein</keyword>
<dbReference type="InterPro" id="IPR036890">
    <property type="entry name" value="HATPase_C_sf"/>
</dbReference>
<dbReference type="CDD" id="cd00082">
    <property type="entry name" value="HisKA"/>
    <property type="match status" value="1"/>
</dbReference>
<dbReference type="AlphaFoldDB" id="K7RFU5"/>
<evidence type="ECO:0000256" key="3">
    <source>
        <dbReference type="ARBA" id="ARBA00012438"/>
    </source>
</evidence>
<evidence type="ECO:0000256" key="9">
    <source>
        <dbReference type="ARBA" id="ARBA00022840"/>
    </source>
</evidence>
<keyword evidence="10" id="KW-0472">Membrane</keyword>
<evidence type="ECO:0000259" key="11">
    <source>
        <dbReference type="PROSITE" id="PS50109"/>
    </source>
</evidence>
<dbReference type="Proteomes" id="UP000000211">
    <property type="component" value="Chromosome"/>
</dbReference>
<dbReference type="SUPFAM" id="SSF47384">
    <property type="entry name" value="Homodimeric domain of signal transducing histidine kinase"/>
    <property type="match status" value="1"/>
</dbReference>
<dbReference type="PATRIC" id="fig|751945.3.peg.342"/>
<evidence type="ECO:0000259" key="12">
    <source>
        <dbReference type="PROSITE" id="PS50885"/>
    </source>
</evidence>
<evidence type="ECO:0000313" key="14">
    <source>
        <dbReference type="Proteomes" id="UP000000211"/>
    </source>
</evidence>
<dbReference type="InterPro" id="IPR003661">
    <property type="entry name" value="HisK_dim/P_dom"/>
</dbReference>
<dbReference type="GO" id="GO:0000155">
    <property type="term" value="F:phosphorelay sensor kinase activity"/>
    <property type="evidence" value="ECO:0007669"/>
    <property type="project" value="InterPro"/>
</dbReference>
<dbReference type="Pfam" id="PF00512">
    <property type="entry name" value="HisKA"/>
    <property type="match status" value="1"/>
</dbReference>
<dbReference type="OrthoDB" id="9815750at2"/>
<keyword evidence="6" id="KW-0808">Transferase</keyword>
<dbReference type="EMBL" id="CP003249">
    <property type="protein sequence ID" value="AFV75427.1"/>
    <property type="molecule type" value="Genomic_DNA"/>
</dbReference>
<dbReference type="STRING" id="751945.Theos_0352"/>
<comment type="catalytic activity">
    <reaction evidence="1">
        <text>ATP + protein L-histidine = ADP + protein N-phospho-L-histidine.</text>
        <dbReference type="EC" id="2.7.13.3"/>
    </reaction>
</comment>
<dbReference type="InterPro" id="IPR003594">
    <property type="entry name" value="HATPase_dom"/>
</dbReference>
<keyword evidence="14" id="KW-1185">Reference proteome</keyword>
<comment type="subcellular location">
    <subcellularLocation>
        <location evidence="2">Cell membrane</location>
        <topology evidence="2">Multi-pass membrane protein</topology>
    </subcellularLocation>
</comment>
<name>K7RFU5_THEOS</name>
<evidence type="ECO:0000256" key="1">
    <source>
        <dbReference type="ARBA" id="ARBA00000085"/>
    </source>
</evidence>
<dbReference type="PRINTS" id="PR00344">
    <property type="entry name" value="BCTRLSENSOR"/>
</dbReference>
<keyword evidence="10" id="KW-0812">Transmembrane</keyword>
<dbReference type="PANTHER" id="PTHR44936:SF10">
    <property type="entry name" value="SENSOR PROTEIN RSTB"/>
    <property type="match status" value="1"/>
</dbReference>
<keyword evidence="4" id="KW-1003">Cell membrane</keyword>
<dbReference type="KEGG" id="tos:Theos_0352"/>
<dbReference type="HOGENOM" id="CLU_585167_0_0_0"/>
<dbReference type="InterPro" id="IPR003660">
    <property type="entry name" value="HAMP_dom"/>
</dbReference>
<evidence type="ECO:0000256" key="7">
    <source>
        <dbReference type="ARBA" id="ARBA00022741"/>
    </source>
</evidence>
<dbReference type="InterPro" id="IPR005467">
    <property type="entry name" value="His_kinase_dom"/>
</dbReference>
<evidence type="ECO:0000313" key="13">
    <source>
        <dbReference type="EMBL" id="AFV75427.1"/>
    </source>
</evidence>
<dbReference type="PROSITE" id="PS50885">
    <property type="entry name" value="HAMP"/>
    <property type="match status" value="1"/>
</dbReference>
<evidence type="ECO:0000256" key="6">
    <source>
        <dbReference type="ARBA" id="ARBA00022679"/>
    </source>
</evidence>
<dbReference type="InterPro" id="IPR050980">
    <property type="entry name" value="2C_sensor_his_kinase"/>
</dbReference>
<dbReference type="PROSITE" id="PS50109">
    <property type="entry name" value="HIS_KIN"/>
    <property type="match status" value="1"/>
</dbReference>
<keyword evidence="8 13" id="KW-0418">Kinase</keyword>
<evidence type="ECO:0000256" key="8">
    <source>
        <dbReference type="ARBA" id="ARBA00022777"/>
    </source>
</evidence>
<dbReference type="Gene3D" id="1.10.287.130">
    <property type="match status" value="1"/>
</dbReference>
<dbReference type="eggNOG" id="COG2205">
    <property type="taxonomic scope" value="Bacteria"/>
</dbReference>
<evidence type="ECO:0000256" key="4">
    <source>
        <dbReference type="ARBA" id="ARBA00022475"/>
    </source>
</evidence>
<feature type="transmembrane region" description="Helical" evidence="10">
    <location>
        <begin position="148"/>
        <end position="174"/>
    </location>
</feature>
<evidence type="ECO:0000256" key="2">
    <source>
        <dbReference type="ARBA" id="ARBA00004651"/>
    </source>
</evidence>
<evidence type="ECO:0000256" key="5">
    <source>
        <dbReference type="ARBA" id="ARBA00022553"/>
    </source>
</evidence>
<protein>
    <recommendedName>
        <fullName evidence="3">histidine kinase</fullName>
        <ecNumber evidence="3">2.7.13.3</ecNumber>
    </recommendedName>
</protein>